<gene>
    <name evidence="6" type="ORF">EV699_12152</name>
</gene>
<dbReference type="PANTHER" id="PTHR47878">
    <property type="entry name" value="OXIDOREDUCTASE FAD/NAD(P)-BINDING DOMAIN PROTEIN"/>
    <property type="match status" value="1"/>
</dbReference>
<organism evidence="6 7">
    <name type="scientific">Plasticicumulans lactativorans</name>
    <dbReference type="NCBI Taxonomy" id="1133106"/>
    <lineage>
        <taxon>Bacteria</taxon>
        <taxon>Pseudomonadati</taxon>
        <taxon>Pseudomonadota</taxon>
        <taxon>Gammaproteobacteria</taxon>
        <taxon>Candidatus Competibacteraceae</taxon>
        <taxon>Plasticicumulans</taxon>
    </lineage>
</organism>
<dbReference type="InterPro" id="IPR039261">
    <property type="entry name" value="FNR_nucleotide-bd"/>
</dbReference>
<dbReference type="GO" id="GO:0042167">
    <property type="term" value="P:heme catabolic process"/>
    <property type="evidence" value="ECO:0007669"/>
    <property type="project" value="TreeGrafter"/>
</dbReference>
<dbReference type="SUPFAM" id="SSF52343">
    <property type="entry name" value="Ferredoxin reductase-like, C-terminal NADP-linked domain"/>
    <property type="match status" value="1"/>
</dbReference>
<comment type="similarity">
    <text evidence="1">Belongs to the ferredoxin--NADP reductase type 1 family.</text>
</comment>
<dbReference type="CDD" id="cd06195">
    <property type="entry name" value="FNR1"/>
    <property type="match status" value="1"/>
</dbReference>
<dbReference type="Gene3D" id="2.40.30.10">
    <property type="entry name" value="Translation factors"/>
    <property type="match status" value="1"/>
</dbReference>
<comment type="catalytic activity">
    <reaction evidence="4">
        <text>2 reduced [2Fe-2S]-[ferredoxin] + NADP(+) + H(+) = 2 oxidized [2Fe-2S]-[ferredoxin] + NADPH</text>
        <dbReference type="Rhea" id="RHEA:20125"/>
        <dbReference type="Rhea" id="RHEA-COMP:10000"/>
        <dbReference type="Rhea" id="RHEA-COMP:10001"/>
        <dbReference type="ChEBI" id="CHEBI:15378"/>
        <dbReference type="ChEBI" id="CHEBI:33737"/>
        <dbReference type="ChEBI" id="CHEBI:33738"/>
        <dbReference type="ChEBI" id="CHEBI:57783"/>
        <dbReference type="ChEBI" id="CHEBI:58349"/>
        <dbReference type="EC" id="1.18.1.2"/>
    </reaction>
</comment>
<dbReference type="Pfam" id="PF00970">
    <property type="entry name" value="FAD_binding_6"/>
    <property type="match status" value="1"/>
</dbReference>
<dbReference type="GO" id="GO:0034599">
    <property type="term" value="P:cellular response to oxidative stress"/>
    <property type="evidence" value="ECO:0007669"/>
    <property type="project" value="TreeGrafter"/>
</dbReference>
<dbReference type="PROSITE" id="PS51384">
    <property type="entry name" value="FAD_FR"/>
    <property type="match status" value="1"/>
</dbReference>
<dbReference type="SUPFAM" id="SSF63380">
    <property type="entry name" value="Riboflavin synthase domain-like"/>
    <property type="match status" value="1"/>
</dbReference>
<dbReference type="InterPro" id="IPR017927">
    <property type="entry name" value="FAD-bd_FR_type"/>
</dbReference>
<dbReference type="RefSeq" id="WP_132544946.1">
    <property type="nucleotide sequence ID" value="NZ_SLWY01000021.1"/>
</dbReference>
<evidence type="ECO:0000256" key="2">
    <source>
        <dbReference type="ARBA" id="ARBA00013223"/>
    </source>
</evidence>
<reference evidence="6 7" key="1">
    <citation type="submission" date="2019-03" db="EMBL/GenBank/DDBJ databases">
        <title>Genomic Encyclopedia of Type Strains, Phase IV (KMG-IV): sequencing the most valuable type-strain genomes for metagenomic binning, comparative biology and taxonomic classification.</title>
        <authorList>
            <person name="Goeker M."/>
        </authorList>
    </citation>
    <scope>NUCLEOTIDE SEQUENCE [LARGE SCALE GENOMIC DNA]</scope>
    <source>
        <strain evidence="6 7">DSM 25287</strain>
    </source>
</reference>
<dbReference type="InterPro" id="IPR001433">
    <property type="entry name" value="OxRdtase_FAD/NAD-bd"/>
</dbReference>
<evidence type="ECO:0000256" key="4">
    <source>
        <dbReference type="ARBA" id="ARBA00047776"/>
    </source>
</evidence>
<keyword evidence="3" id="KW-0547">Nucleotide-binding</keyword>
<dbReference type="OrthoDB" id="9784483at2"/>
<dbReference type="GO" id="GO:0004324">
    <property type="term" value="F:ferredoxin-NADP+ reductase activity"/>
    <property type="evidence" value="ECO:0007669"/>
    <property type="project" value="UniProtKB-EC"/>
</dbReference>
<dbReference type="EC" id="1.18.1.2" evidence="2"/>
<evidence type="ECO:0000256" key="3">
    <source>
        <dbReference type="ARBA" id="ARBA00022741"/>
    </source>
</evidence>
<evidence type="ECO:0000313" key="7">
    <source>
        <dbReference type="Proteomes" id="UP000295765"/>
    </source>
</evidence>
<dbReference type="Pfam" id="PF00175">
    <property type="entry name" value="NAD_binding_1"/>
    <property type="match status" value="1"/>
</dbReference>
<evidence type="ECO:0000313" key="6">
    <source>
        <dbReference type="EMBL" id="TCO78939.1"/>
    </source>
</evidence>
<protein>
    <recommendedName>
        <fullName evidence="2">ferredoxin--NADP(+) reductase</fullName>
        <ecNumber evidence="2">1.18.1.2</ecNumber>
    </recommendedName>
</protein>
<dbReference type="PANTHER" id="PTHR47878:SF2">
    <property type="entry name" value="OXIDOREDUCTASE FAD_NAD(P)-BINDING DOMAIN PROTEIN"/>
    <property type="match status" value="1"/>
</dbReference>
<dbReference type="GO" id="GO:0000166">
    <property type="term" value="F:nucleotide binding"/>
    <property type="evidence" value="ECO:0007669"/>
    <property type="project" value="UniProtKB-KW"/>
</dbReference>
<dbReference type="EMBL" id="SLWY01000021">
    <property type="protein sequence ID" value="TCO78939.1"/>
    <property type="molecule type" value="Genomic_DNA"/>
</dbReference>
<keyword evidence="7" id="KW-1185">Reference proteome</keyword>
<accession>A0A4R2L4P2</accession>
<dbReference type="InterPro" id="IPR008333">
    <property type="entry name" value="Cbr1-like_FAD-bd_dom"/>
</dbReference>
<dbReference type="Proteomes" id="UP000295765">
    <property type="component" value="Unassembled WGS sequence"/>
</dbReference>
<evidence type="ECO:0000256" key="1">
    <source>
        <dbReference type="ARBA" id="ARBA00008312"/>
    </source>
</evidence>
<name>A0A4R2L4P2_9GAMM</name>
<dbReference type="InterPro" id="IPR033892">
    <property type="entry name" value="FNR_bac"/>
</dbReference>
<sequence>MSAAEKYTVEKITEIQRWAPNLFSFKTTRHPGYRFVPGQFARLGVRKDDAIVWRAYSIASANWEDHLEFYSIVVPNGEFTTELAKLQEGDELFVEKTNYGFLTTDRFECGRDLWMLSTGTGLAPFISILYDFDTWEQYERIVLVHSVREAHELTYQEEIRSFGWNELFAEHAHKLEYVQVVTREAVDGALGARITELLASGELEAHVGLPISVEHSRVMICGNPDMVEETRKLLTTRGLTVAKRGKPGNLAVENYW</sequence>
<proteinExistence type="inferred from homology"/>
<dbReference type="AlphaFoldDB" id="A0A4R2L4P2"/>
<dbReference type="Gene3D" id="3.40.50.80">
    <property type="entry name" value="Nucleotide-binding domain of ferredoxin-NADP reductase (FNR) module"/>
    <property type="match status" value="1"/>
</dbReference>
<dbReference type="InterPro" id="IPR051930">
    <property type="entry name" value="FNR_type-1"/>
</dbReference>
<dbReference type="InterPro" id="IPR017938">
    <property type="entry name" value="Riboflavin_synthase-like_b-brl"/>
</dbReference>
<feature type="domain" description="FAD-binding FR-type" evidence="5">
    <location>
        <begin position="5"/>
        <end position="105"/>
    </location>
</feature>
<dbReference type="InterPro" id="IPR001709">
    <property type="entry name" value="Flavoprot_Pyr_Nucl_cyt_Rdtase"/>
</dbReference>
<comment type="caution">
    <text evidence="6">The sequence shown here is derived from an EMBL/GenBank/DDBJ whole genome shotgun (WGS) entry which is preliminary data.</text>
</comment>
<evidence type="ECO:0000259" key="5">
    <source>
        <dbReference type="PROSITE" id="PS51384"/>
    </source>
</evidence>
<dbReference type="PRINTS" id="PR00371">
    <property type="entry name" value="FPNCR"/>
</dbReference>